<dbReference type="RefSeq" id="WP_274266421.1">
    <property type="nucleotide sequence ID" value="NZ_CP117880.1"/>
</dbReference>
<evidence type="ECO:0000313" key="2">
    <source>
        <dbReference type="EMBL" id="WDF67694.1"/>
    </source>
</evidence>
<evidence type="ECO:0000313" key="3">
    <source>
        <dbReference type="Proteomes" id="UP001221558"/>
    </source>
</evidence>
<feature type="domain" description="HTH cro/C1-type" evidence="1">
    <location>
        <begin position="10"/>
        <end position="64"/>
    </location>
</feature>
<evidence type="ECO:0000259" key="1">
    <source>
        <dbReference type="PROSITE" id="PS50943"/>
    </source>
</evidence>
<sequence>MKAQKVIEQIKSRRKELKLSQSDMAGLLYTSLKTYQNIESGITKMDIERLEQIAAILKTDVSQLLLTETTSPASEKALYQKIIADKESYITHLEESLKFYREIIRENNLI</sequence>
<keyword evidence="3" id="KW-1185">Reference proteome</keyword>
<dbReference type="PROSITE" id="PS50943">
    <property type="entry name" value="HTH_CROC1"/>
    <property type="match status" value="1"/>
</dbReference>
<dbReference type="InterPro" id="IPR010982">
    <property type="entry name" value="Lambda_DNA-bd_dom_sf"/>
</dbReference>
<dbReference type="CDD" id="cd00093">
    <property type="entry name" value="HTH_XRE"/>
    <property type="match status" value="1"/>
</dbReference>
<dbReference type="SMART" id="SM00530">
    <property type="entry name" value="HTH_XRE"/>
    <property type="match status" value="1"/>
</dbReference>
<name>A0ABY7WJY9_9SPHI</name>
<dbReference type="EMBL" id="CP117880">
    <property type="protein sequence ID" value="WDF67694.1"/>
    <property type="molecule type" value="Genomic_DNA"/>
</dbReference>
<reference evidence="2 3" key="1">
    <citation type="submission" date="2023-02" db="EMBL/GenBank/DDBJ databases">
        <title>Genome sequence of Sphingobacterium sp. KACC 22765.</title>
        <authorList>
            <person name="Kim S."/>
            <person name="Heo J."/>
            <person name="Kwon S.-W."/>
        </authorList>
    </citation>
    <scope>NUCLEOTIDE SEQUENCE [LARGE SCALE GENOMIC DNA]</scope>
    <source>
        <strain evidence="2 3">KACC 22765</strain>
    </source>
</reference>
<dbReference type="InterPro" id="IPR001387">
    <property type="entry name" value="Cro/C1-type_HTH"/>
</dbReference>
<proteinExistence type="predicted"/>
<dbReference type="Gene3D" id="1.10.260.40">
    <property type="entry name" value="lambda repressor-like DNA-binding domains"/>
    <property type="match status" value="1"/>
</dbReference>
<accession>A0ABY7WJY9</accession>
<dbReference type="SUPFAM" id="SSF47413">
    <property type="entry name" value="lambda repressor-like DNA-binding domains"/>
    <property type="match status" value="1"/>
</dbReference>
<dbReference type="Proteomes" id="UP001221558">
    <property type="component" value="Chromosome"/>
</dbReference>
<organism evidence="2 3">
    <name type="scientific">Sphingobacterium oryzagri</name>
    <dbReference type="NCBI Taxonomy" id="3025669"/>
    <lineage>
        <taxon>Bacteria</taxon>
        <taxon>Pseudomonadati</taxon>
        <taxon>Bacteroidota</taxon>
        <taxon>Sphingobacteriia</taxon>
        <taxon>Sphingobacteriales</taxon>
        <taxon>Sphingobacteriaceae</taxon>
        <taxon>Sphingobacterium</taxon>
    </lineage>
</organism>
<gene>
    <name evidence="2" type="ORF">PQ465_15440</name>
</gene>
<dbReference type="Pfam" id="PF01381">
    <property type="entry name" value="HTH_3"/>
    <property type="match status" value="1"/>
</dbReference>
<protein>
    <submittedName>
        <fullName evidence="2">Helix-turn-helix transcriptional regulator</fullName>
    </submittedName>
</protein>